<proteinExistence type="predicted"/>
<evidence type="ECO:0000313" key="2">
    <source>
        <dbReference type="EMBL" id="VAW33119.1"/>
    </source>
</evidence>
<dbReference type="InterPro" id="IPR029058">
    <property type="entry name" value="AB_hydrolase_fold"/>
</dbReference>
<dbReference type="InterPro" id="IPR055803">
    <property type="entry name" value="DUF7379"/>
</dbReference>
<protein>
    <recommendedName>
        <fullName evidence="1">DUF7379 domain-containing protein</fullName>
    </recommendedName>
</protein>
<feature type="domain" description="DUF7379" evidence="1">
    <location>
        <begin position="167"/>
        <end position="269"/>
    </location>
</feature>
<sequence length="394" mass="42897">MVKQPKNLSSDLRGISKLSIDAVKGTSKVVESLHSTISQFTSILGSSKEKTTGVTAAVYKSINTVTHLLGEGIDAILGKASQLQDDYSVDHPFSSKRAAIAAAMNGVLGNHFQSSENPLAIEMSFRIQGKTLTPQALENIFNSAPTITLLIHGLCMNDLQWNRDGHNHGDALAKQLGYTVIYLHYNTGLHVSENGKQLSQLLSAIHFNNKALKLNILAHSMGGLVARSACHYARQSHCSWLSHLNKMIFLGTPHHGALLAQGGHWADVLLQISPYSAPFAKITKVRSNGLTDLCHGYVVDEHWNSEGEQVMVSLPENVQCYAIAATKSNKQSSKLVKDVIGDGLVTVNSALGKHKNRDLNIPENKQWVGQNISHIQLLSDESVYAAIKKFLQLS</sequence>
<evidence type="ECO:0000259" key="1">
    <source>
        <dbReference type="Pfam" id="PF24096"/>
    </source>
</evidence>
<accession>A0A3B0V8C0</accession>
<dbReference type="PANTHER" id="PTHR37946:SF1">
    <property type="entry name" value="SLL1969 PROTEIN"/>
    <property type="match status" value="1"/>
</dbReference>
<dbReference type="PANTHER" id="PTHR37946">
    <property type="entry name" value="SLL1969 PROTEIN"/>
    <property type="match status" value="1"/>
</dbReference>
<organism evidence="2">
    <name type="scientific">hydrothermal vent metagenome</name>
    <dbReference type="NCBI Taxonomy" id="652676"/>
    <lineage>
        <taxon>unclassified sequences</taxon>
        <taxon>metagenomes</taxon>
        <taxon>ecological metagenomes</taxon>
    </lineage>
</organism>
<dbReference type="SUPFAM" id="SSF53474">
    <property type="entry name" value="alpha/beta-Hydrolases"/>
    <property type="match status" value="1"/>
</dbReference>
<gene>
    <name evidence="2" type="ORF">MNBD_GAMMA01-233</name>
</gene>
<dbReference type="EMBL" id="UOEW01000022">
    <property type="protein sequence ID" value="VAW33119.1"/>
    <property type="molecule type" value="Genomic_DNA"/>
</dbReference>
<dbReference type="Gene3D" id="3.40.50.1820">
    <property type="entry name" value="alpha/beta hydrolase"/>
    <property type="match status" value="1"/>
</dbReference>
<dbReference type="Pfam" id="PF24096">
    <property type="entry name" value="DUF7379"/>
    <property type="match status" value="1"/>
</dbReference>
<reference evidence="2" key="1">
    <citation type="submission" date="2018-06" db="EMBL/GenBank/DDBJ databases">
        <authorList>
            <person name="Zhirakovskaya E."/>
        </authorList>
    </citation>
    <scope>NUCLEOTIDE SEQUENCE</scope>
</reference>
<dbReference type="AlphaFoldDB" id="A0A3B0V8C0"/>
<name>A0A3B0V8C0_9ZZZZ</name>